<dbReference type="OrthoDB" id="1722345at2759"/>
<proteinExistence type="predicted"/>
<evidence type="ECO:0000313" key="1">
    <source>
        <dbReference type="EMBL" id="KAF2746872.1"/>
    </source>
</evidence>
<sequence>MSTLPKLRCVDDNTYNMETSVVDEVPTEIWLMILRFLAYDVGICKLLQYKLVCSQFDRMVEDVIYRLPTFGEEDADVPLHLKDAKMSKKMVARLIYHKTGLHDAAHRKLPSSINQAANLLSSLPNDGERLDVDGCRKALVTAAANSLYFSAMVDFVVLTDQEQPRFMFPENSLYDDLLIAATYMQRLATVKRLIAMGSRPTTRTRYFGDAMKAAVETGSSEILAYFLRQSYLLLSPSHFQSLSQTRALERASTLGNEECVSVLLKQGSLLRPHYWWDMAIWSAVRGKYESLAQLLLEHRRPHTDKDHPGLSKRTHWEEEAFWPRLLEVAAACACDNTIAYVFKSDGLKTEGMMRSAFQKAIVEAIRHGNYSTVQILLQLHRDDSGVQGDLAPAAFHAAFHGRMDMVGLLLDRADACYVPSPEHKILWVSPHIPRTLLIPDLLAGASIADERDIFWSVLQRATRKEMRQIEEAVGDLSDSMDTRIKQYVVAVHLVLGDCTSPPAIFTSSELRGPCQGIIYKKCVESVEHSIGGRTLVDWADWHRLLESNGRNHHLSAVCRDFLLESDSPGLLLYLSRYTRIHPKPHDSFLARSVWHRMTCSKASREVLRALGWNFDTLHLKFPQIAWTRRSPSEYDIRWHFAHGADPNRRGRWGKNQTPMSYAFERSSFPVHDLFVRGANAKHGNLLHRCLGDVMRELDMDWELDEDWAPDQRQRHRRDWMSTIFDLIYLMDILIDLGADVNGPPYPPDLRPWGWPRATRNSWDGPLLHKAVQFRSRELVLYLLSRGANPLYEDTNGLNAIEFAKDDGWDDIVGVLEEQVAKSRELV</sequence>
<protein>
    <submittedName>
        <fullName evidence="1">Uncharacterized protein</fullName>
    </submittedName>
</protein>
<accession>A0A6A6V894</accession>
<dbReference type="Proteomes" id="UP000799440">
    <property type="component" value="Unassembled WGS sequence"/>
</dbReference>
<keyword evidence="2" id="KW-1185">Reference proteome</keyword>
<dbReference type="EMBL" id="MU006575">
    <property type="protein sequence ID" value="KAF2746872.1"/>
    <property type="molecule type" value="Genomic_DNA"/>
</dbReference>
<dbReference type="SUPFAM" id="SSF48403">
    <property type="entry name" value="Ankyrin repeat"/>
    <property type="match status" value="1"/>
</dbReference>
<dbReference type="InterPro" id="IPR036770">
    <property type="entry name" value="Ankyrin_rpt-contain_sf"/>
</dbReference>
<organism evidence="1 2">
    <name type="scientific">Sporormia fimetaria CBS 119925</name>
    <dbReference type="NCBI Taxonomy" id="1340428"/>
    <lineage>
        <taxon>Eukaryota</taxon>
        <taxon>Fungi</taxon>
        <taxon>Dikarya</taxon>
        <taxon>Ascomycota</taxon>
        <taxon>Pezizomycotina</taxon>
        <taxon>Dothideomycetes</taxon>
        <taxon>Pleosporomycetidae</taxon>
        <taxon>Pleosporales</taxon>
        <taxon>Sporormiaceae</taxon>
        <taxon>Sporormia</taxon>
    </lineage>
</organism>
<reference evidence="1" key="1">
    <citation type="journal article" date="2020" name="Stud. Mycol.">
        <title>101 Dothideomycetes genomes: a test case for predicting lifestyles and emergence of pathogens.</title>
        <authorList>
            <person name="Haridas S."/>
            <person name="Albert R."/>
            <person name="Binder M."/>
            <person name="Bloem J."/>
            <person name="Labutti K."/>
            <person name="Salamov A."/>
            <person name="Andreopoulos B."/>
            <person name="Baker S."/>
            <person name="Barry K."/>
            <person name="Bills G."/>
            <person name="Bluhm B."/>
            <person name="Cannon C."/>
            <person name="Castanera R."/>
            <person name="Culley D."/>
            <person name="Daum C."/>
            <person name="Ezra D."/>
            <person name="Gonzalez J."/>
            <person name="Henrissat B."/>
            <person name="Kuo A."/>
            <person name="Liang C."/>
            <person name="Lipzen A."/>
            <person name="Lutzoni F."/>
            <person name="Magnuson J."/>
            <person name="Mondo S."/>
            <person name="Nolan M."/>
            <person name="Ohm R."/>
            <person name="Pangilinan J."/>
            <person name="Park H.-J."/>
            <person name="Ramirez L."/>
            <person name="Alfaro M."/>
            <person name="Sun H."/>
            <person name="Tritt A."/>
            <person name="Yoshinaga Y."/>
            <person name="Zwiers L.-H."/>
            <person name="Turgeon B."/>
            <person name="Goodwin S."/>
            <person name="Spatafora J."/>
            <person name="Crous P."/>
            <person name="Grigoriev I."/>
        </authorList>
    </citation>
    <scope>NUCLEOTIDE SEQUENCE</scope>
    <source>
        <strain evidence="1">CBS 119925</strain>
    </source>
</reference>
<dbReference type="Gene3D" id="1.25.40.20">
    <property type="entry name" value="Ankyrin repeat-containing domain"/>
    <property type="match status" value="2"/>
</dbReference>
<evidence type="ECO:0000313" key="2">
    <source>
        <dbReference type="Proteomes" id="UP000799440"/>
    </source>
</evidence>
<name>A0A6A6V894_9PLEO</name>
<dbReference type="PANTHER" id="PTHR46224">
    <property type="entry name" value="ANKYRIN REPEAT FAMILY PROTEIN"/>
    <property type="match status" value="1"/>
</dbReference>
<dbReference type="AlphaFoldDB" id="A0A6A6V894"/>
<dbReference type="InterPro" id="IPR051616">
    <property type="entry name" value="Cul2-RING_E3_ligase_SR"/>
</dbReference>
<gene>
    <name evidence="1" type="ORF">M011DRAFT_526607</name>
</gene>